<dbReference type="Proteomes" id="UP000813444">
    <property type="component" value="Unassembled WGS sequence"/>
</dbReference>
<evidence type="ECO:0000313" key="3">
    <source>
        <dbReference type="Proteomes" id="UP000813444"/>
    </source>
</evidence>
<accession>A0A8K0WPH6</accession>
<comment type="caution">
    <text evidence="2">The sequence shown here is derived from an EMBL/GenBank/DDBJ whole genome shotgun (WGS) entry which is preliminary data.</text>
</comment>
<feature type="signal peptide" evidence="1">
    <location>
        <begin position="1"/>
        <end position="20"/>
    </location>
</feature>
<evidence type="ECO:0000313" key="2">
    <source>
        <dbReference type="EMBL" id="KAH7312212.1"/>
    </source>
</evidence>
<dbReference type="EMBL" id="JAGPNK010000010">
    <property type="protein sequence ID" value="KAH7312212.1"/>
    <property type="molecule type" value="Genomic_DNA"/>
</dbReference>
<name>A0A8K0WPH6_9HYPO</name>
<organism evidence="2 3">
    <name type="scientific">Stachybotrys elegans</name>
    <dbReference type="NCBI Taxonomy" id="80388"/>
    <lineage>
        <taxon>Eukaryota</taxon>
        <taxon>Fungi</taxon>
        <taxon>Dikarya</taxon>
        <taxon>Ascomycota</taxon>
        <taxon>Pezizomycotina</taxon>
        <taxon>Sordariomycetes</taxon>
        <taxon>Hypocreomycetidae</taxon>
        <taxon>Hypocreales</taxon>
        <taxon>Stachybotryaceae</taxon>
        <taxon>Stachybotrys</taxon>
    </lineage>
</organism>
<dbReference type="OrthoDB" id="4916523at2759"/>
<keyword evidence="1" id="KW-0732">Signal</keyword>
<proteinExistence type="predicted"/>
<feature type="chain" id="PRO_5035462371" evidence="1">
    <location>
        <begin position="21"/>
        <end position="355"/>
    </location>
</feature>
<sequence>MFLPIASLLAYALLPSHGRAQGQVGKQPSVVAGNTVYWSTPVVTYAPRPTMIYNCAKMAAICWNLQEFMTDNAAAGYGAVPLVFHYDPEPWRLNERREFSCPSSGRWQRTHGVNCGSTPGQPNIIPLNPAGVPLPPVAVQPGSNVNWQPSGPHFRNEIPNLLGNGPSGMAFTCEEMPAASWIEGGNGGPMFTHVNCAPMSVSCGNIVAIRALGQRAQPPWVYPEQRSEQNWQATLHGFLATYASQRAQGNPVIMQFVLSTESNPQAATAARLILPGYGAVPTTTRNVNNRIAVTAPVKCEGIFCHSLYNSGDFDDIVEIDAPPLPAPARVPEQDATSDASMASETLPPATLYLMA</sequence>
<protein>
    <submittedName>
        <fullName evidence="2">Uncharacterized protein</fullName>
    </submittedName>
</protein>
<evidence type="ECO:0000256" key="1">
    <source>
        <dbReference type="SAM" id="SignalP"/>
    </source>
</evidence>
<reference evidence="2" key="1">
    <citation type="journal article" date="2021" name="Nat. Commun.">
        <title>Genetic determinants of endophytism in the Arabidopsis root mycobiome.</title>
        <authorList>
            <person name="Mesny F."/>
            <person name="Miyauchi S."/>
            <person name="Thiergart T."/>
            <person name="Pickel B."/>
            <person name="Atanasova L."/>
            <person name="Karlsson M."/>
            <person name="Huettel B."/>
            <person name="Barry K.W."/>
            <person name="Haridas S."/>
            <person name="Chen C."/>
            <person name="Bauer D."/>
            <person name="Andreopoulos W."/>
            <person name="Pangilinan J."/>
            <person name="LaButti K."/>
            <person name="Riley R."/>
            <person name="Lipzen A."/>
            <person name="Clum A."/>
            <person name="Drula E."/>
            <person name="Henrissat B."/>
            <person name="Kohler A."/>
            <person name="Grigoriev I.V."/>
            <person name="Martin F.M."/>
            <person name="Hacquard S."/>
        </authorList>
    </citation>
    <scope>NUCLEOTIDE SEQUENCE</scope>
    <source>
        <strain evidence="2">MPI-CAGE-CH-0235</strain>
    </source>
</reference>
<gene>
    <name evidence="2" type="ORF">B0I35DRAFT_410973</name>
</gene>
<keyword evidence="3" id="KW-1185">Reference proteome</keyword>
<dbReference type="AlphaFoldDB" id="A0A8K0WPH6"/>